<keyword evidence="4" id="KW-1185">Reference proteome</keyword>
<dbReference type="AlphaFoldDB" id="L0A2X9"/>
<dbReference type="Proteomes" id="UP000010467">
    <property type="component" value="Chromosome"/>
</dbReference>
<dbReference type="PANTHER" id="PTHR22946">
    <property type="entry name" value="DIENELACTONE HYDROLASE DOMAIN-CONTAINING PROTEIN-RELATED"/>
    <property type="match status" value="1"/>
</dbReference>
<dbReference type="KEGG" id="dpd:Deipe_2727"/>
<dbReference type="GO" id="GO:0052689">
    <property type="term" value="F:carboxylic ester hydrolase activity"/>
    <property type="evidence" value="ECO:0007669"/>
    <property type="project" value="UniProtKB-ARBA"/>
</dbReference>
<accession>L0A2X9</accession>
<protein>
    <submittedName>
        <fullName evidence="3">X-Pro dipeptidyl-peptidase (S15 family)</fullName>
    </submittedName>
</protein>
<dbReference type="HOGENOM" id="CLU_943131_0_0_0"/>
<name>L0A2X9_DEIPD</name>
<keyword evidence="1" id="KW-0378">Hydrolase</keyword>
<dbReference type="OrthoDB" id="9771666at2"/>
<organism evidence="3 4">
    <name type="scientific">Deinococcus peraridilitoris (strain DSM 19664 / LMG 22246 / CIP 109416 / KR-200)</name>
    <dbReference type="NCBI Taxonomy" id="937777"/>
    <lineage>
        <taxon>Bacteria</taxon>
        <taxon>Thermotogati</taxon>
        <taxon>Deinococcota</taxon>
        <taxon>Deinococci</taxon>
        <taxon>Deinococcales</taxon>
        <taxon>Deinococcaceae</taxon>
        <taxon>Deinococcus</taxon>
    </lineage>
</organism>
<evidence type="ECO:0000259" key="2">
    <source>
        <dbReference type="Pfam" id="PF00326"/>
    </source>
</evidence>
<dbReference type="InterPro" id="IPR029058">
    <property type="entry name" value="AB_hydrolase_fold"/>
</dbReference>
<dbReference type="GO" id="GO:0008236">
    <property type="term" value="F:serine-type peptidase activity"/>
    <property type="evidence" value="ECO:0007669"/>
    <property type="project" value="InterPro"/>
</dbReference>
<evidence type="ECO:0000313" key="3">
    <source>
        <dbReference type="EMBL" id="AFZ68191.1"/>
    </source>
</evidence>
<dbReference type="PATRIC" id="fig|937777.3.peg.2740"/>
<proteinExistence type="predicted"/>
<dbReference type="Gene3D" id="3.40.50.1820">
    <property type="entry name" value="alpha/beta hydrolase"/>
    <property type="match status" value="1"/>
</dbReference>
<reference evidence="4" key="1">
    <citation type="submission" date="2012-03" db="EMBL/GenBank/DDBJ databases">
        <title>Complete sequence of chromosome of Deinococcus peraridilitoris DSM 19664.</title>
        <authorList>
            <person name="Lucas S."/>
            <person name="Copeland A."/>
            <person name="Lapidus A."/>
            <person name="Glavina del Rio T."/>
            <person name="Dalin E."/>
            <person name="Tice H."/>
            <person name="Bruce D."/>
            <person name="Goodwin L."/>
            <person name="Pitluck S."/>
            <person name="Peters L."/>
            <person name="Mikhailova N."/>
            <person name="Lu M."/>
            <person name="Kyrpides N."/>
            <person name="Mavromatis K."/>
            <person name="Ivanova N."/>
            <person name="Brettin T."/>
            <person name="Detter J.C."/>
            <person name="Han C."/>
            <person name="Larimer F."/>
            <person name="Land M."/>
            <person name="Hauser L."/>
            <person name="Markowitz V."/>
            <person name="Cheng J.-F."/>
            <person name="Hugenholtz P."/>
            <person name="Woyke T."/>
            <person name="Wu D."/>
            <person name="Pukall R."/>
            <person name="Steenblock K."/>
            <person name="Brambilla E."/>
            <person name="Klenk H.-P."/>
            <person name="Eisen J.A."/>
        </authorList>
    </citation>
    <scope>NUCLEOTIDE SEQUENCE [LARGE SCALE GENOMIC DNA]</scope>
    <source>
        <strain evidence="4">DSM 19664 / LMG 22246 / CIP 109416 / KR-200</strain>
    </source>
</reference>
<dbReference type="EMBL" id="CP003382">
    <property type="protein sequence ID" value="AFZ68191.1"/>
    <property type="molecule type" value="Genomic_DNA"/>
</dbReference>
<dbReference type="RefSeq" id="WP_015236493.1">
    <property type="nucleotide sequence ID" value="NC_019793.1"/>
</dbReference>
<feature type="domain" description="Peptidase S9 prolyl oligopeptidase catalytic" evidence="2">
    <location>
        <begin position="87"/>
        <end position="258"/>
    </location>
</feature>
<dbReference type="PANTHER" id="PTHR22946:SF9">
    <property type="entry name" value="POLYKETIDE TRANSFERASE AF380"/>
    <property type="match status" value="1"/>
</dbReference>
<dbReference type="Pfam" id="PF00326">
    <property type="entry name" value="Peptidase_S9"/>
    <property type="match status" value="1"/>
</dbReference>
<dbReference type="SUPFAM" id="SSF53474">
    <property type="entry name" value="alpha/beta-Hydrolases"/>
    <property type="match status" value="1"/>
</dbReference>
<dbReference type="STRING" id="937777.Deipe_2727"/>
<evidence type="ECO:0000256" key="1">
    <source>
        <dbReference type="ARBA" id="ARBA00022801"/>
    </source>
</evidence>
<sequence>MLALLIVGSGEVNTALAQTVPGKAKAAPAQAAAPAPRPAAVLVEGFDYQVDGLRIRGIVCRPDGQAGRPLLNMVHGGLDSPVDKNNCRRFARLGYVVAASALRGQGGSEGKPEVCGREVDDVQTLRDLVQERYRTDARRVAYLGVSLGGCIAVKAAAREGDVRAVVTLLSPTNFAEQLDLLRPTRPDAVARWEALLGGPYRKISATYEERRPMQAVSQLQAPLLTVAAGNDPLIPLQQSCAVRDARRAAGREVTEVRQNKDGTPGALPDKPWRRCDGEAPGAQLGDLRDQDVLLVYGDLGHTSTPLMWKAAEAYLAANIEPPSPSLFERLRDFFRRSAQ</sequence>
<evidence type="ECO:0000313" key="4">
    <source>
        <dbReference type="Proteomes" id="UP000010467"/>
    </source>
</evidence>
<dbReference type="eggNOG" id="COG1506">
    <property type="taxonomic scope" value="Bacteria"/>
</dbReference>
<dbReference type="GO" id="GO:0006508">
    <property type="term" value="P:proteolysis"/>
    <property type="evidence" value="ECO:0007669"/>
    <property type="project" value="InterPro"/>
</dbReference>
<dbReference type="InterPro" id="IPR050261">
    <property type="entry name" value="FrsA_esterase"/>
</dbReference>
<dbReference type="InterPro" id="IPR001375">
    <property type="entry name" value="Peptidase_S9_cat"/>
</dbReference>
<gene>
    <name evidence="3" type="ordered locus">Deipe_2727</name>
</gene>